<feature type="binding site" evidence="18">
    <location>
        <position position="30"/>
    </location>
    <ligand>
        <name>UDP-N-acetyl-alpha-D-glucosamine</name>
        <dbReference type="ChEBI" id="CHEBI:57705"/>
    </ligand>
</feature>
<proteinExistence type="inferred from homology"/>
<dbReference type="InterPro" id="IPR029044">
    <property type="entry name" value="Nucleotide-diphossugar_trans"/>
</dbReference>
<dbReference type="GO" id="GO:0000287">
    <property type="term" value="F:magnesium ion binding"/>
    <property type="evidence" value="ECO:0007669"/>
    <property type="project" value="UniProtKB-UniRule"/>
</dbReference>
<dbReference type="GO" id="GO:0009252">
    <property type="term" value="P:peptidoglycan biosynthetic process"/>
    <property type="evidence" value="ECO:0007669"/>
    <property type="project" value="UniProtKB-UniRule"/>
</dbReference>
<evidence type="ECO:0000256" key="6">
    <source>
        <dbReference type="ARBA" id="ARBA00022695"/>
    </source>
</evidence>
<dbReference type="RefSeq" id="WP_045957269.1">
    <property type="nucleotide sequence ID" value="NZ_FO704551.1"/>
</dbReference>
<dbReference type="GO" id="GO:0006048">
    <property type="term" value="P:UDP-N-acetylglucosamine biosynthetic process"/>
    <property type="evidence" value="ECO:0007669"/>
    <property type="project" value="UniProtKB-UniPathway"/>
</dbReference>
<dbReference type="Gene3D" id="2.160.10.10">
    <property type="entry name" value="Hexapeptide repeat proteins"/>
    <property type="match status" value="1"/>
</dbReference>
<comment type="subcellular location">
    <subcellularLocation>
        <location evidence="1 18">Cytoplasm</location>
    </subcellularLocation>
</comment>
<evidence type="ECO:0000256" key="7">
    <source>
        <dbReference type="ARBA" id="ARBA00022723"/>
    </source>
</evidence>
<evidence type="ECO:0000256" key="14">
    <source>
        <dbReference type="ARBA" id="ARBA00023316"/>
    </source>
</evidence>
<keyword evidence="10 18" id="KW-0133">Cell shape</keyword>
<protein>
    <recommendedName>
        <fullName evidence="18">Bifunctional protein GlmU</fullName>
    </recommendedName>
    <domain>
        <recommendedName>
            <fullName evidence="18">UDP-N-acetylglucosamine pyrophosphorylase</fullName>
            <ecNumber evidence="18">2.7.7.23</ecNumber>
        </recommendedName>
        <alternativeName>
            <fullName evidence="18">N-acetylglucosamine-1-phosphate uridyltransferase</fullName>
        </alternativeName>
    </domain>
    <domain>
        <recommendedName>
            <fullName evidence="18">Glucosamine-1-phosphate N-acetyltransferase</fullName>
            <ecNumber evidence="18">2.3.1.157</ecNumber>
        </recommendedName>
    </domain>
</protein>
<dbReference type="FunFam" id="3.90.550.10:FF:000006">
    <property type="entry name" value="Bifunctional protein GlmU"/>
    <property type="match status" value="1"/>
</dbReference>
<feature type="binding site" evidence="18">
    <location>
        <position position="428"/>
    </location>
    <ligand>
        <name>acetyl-CoA</name>
        <dbReference type="ChEBI" id="CHEBI:57288"/>
    </ligand>
</feature>
<evidence type="ECO:0000256" key="12">
    <source>
        <dbReference type="ARBA" id="ARBA00023268"/>
    </source>
</evidence>
<dbReference type="Pfam" id="PF12804">
    <property type="entry name" value="NTP_transf_3"/>
    <property type="match status" value="1"/>
</dbReference>
<dbReference type="EC" id="2.7.7.23" evidence="18"/>
<feature type="region of interest" description="N-acetyltransferase" evidence="18">
    <location>
        <begin position="256"/>
        <end position="462"/>
    </location>
</feature>
<feature type="binding site" evidence="18">
    <location>
        <position position="382"/>
    </location>
    <ligand>
        <name>UDP-N-acetyl-alpha-D-glucosamine</name>
        <dbReference type="ChEBI" id="CHEBI:57705"/>
    </ligand>
</feature>
<comment type="similarity">
    <text evidence="2 18">In the C-terminal section; belongs to the transferase hexapeptide repeat family.</text>
</comment>
<dbReference type="EMBL" id="FO704551">
    <property type="protein sequence ID" value="CDG19672.1"/>
    <property type="molecule type" value="Genomic_DNA"/>
</dbReference>
<dbReference type="InterPro" id="IPR056729">
    <property type="entry name" value="GMPPB_C"/>
</dbReference>
<keyword evidence="5 18" id="KW-0808">Transferase</keyword>
<feature type="binding site" evidence="18">
    <location>
        <position position="174"/>
    </location>
    <ligand>
        <name>UDP-N-acetyl-alpha-D-glucosamine</name>
        <dbReference type="ChEBI" id="CHEBI:57705"/>
    </ligand>
</feature>
<evidence type="ECO:0000256" key="18">
    <source>
        <dbReference type="HAMAP-Rule" id="MF_01631"/>
    </source>
</evidence>
<feature type="binding site" evidence="18">
    <location>
        <position position="110"/>
    </location>
    <ligand>
        <name>Mg(2+)</name>
        <dbReference type="ChEBI" id="CHEBI:18420"/>
    </ligand>
</feature>
<evidence type="ECO:0000256" key="4">
    <source>
        <dbReference type="ARBA" id="ARBA00022490"/>
    </source>
</evidence>
<dbReference type="GO" id="GO:0005737">
    <property type="term" value="C:cytoplasm"/>
    <property type="evidence" value="ECO:0007669"/>
    <property type="project" value="UniProtKB-SubCell"/>
</dbReference>
<feature type="region of interest" description="Linker" evidence="18">
    <location>
        <begin position="235"/>
        <end position="255"/>
    </location>
</feature>
<dbReference type="UniPathway" id="UPA00973"/>
<dbReference type="KEGG" id="xpo:XPG1_0013"/>
<keyword evidence="22" id="KW-1185">Reference proteome</keyword>
<dbReference type="PANTHER" id="PTHR43584">
    <property type="entry name" value="NUCLEOTIDYL TRANSFERASE"/>
    <property type="match status" value="1"/>
</dbReference>
<keyword evidence="8 18" id="KW-0677">Repeat</keyword>
<feature type="binding site" evidence="18">
    <location>
        <position position="159"/>
    </location>
    <ligand>
        <name>UDP-N-acetyl-alpha-D-glucosamine</name>
        <dbReference type="ChEBI" id="CHEBI:57705"/>
    </ligand>
</feature>
<dbReference type="GO" id="GO:0016020">
    <property type="term" value="C:membrane"/>
    <property type="evidence" value="ECO:0007669"/>
    <property type="project" value="GOC"/>
</dbReference>
<sequence length="462" mass="49866">MSMIANSVNAKSVVILAAGKGTRMYSDLPKVLHLLAGKPMVQHVIDTAMALGTQSVHLVYGHGGDLMKQALSNQNLNWVFQAEQLGTGHAMQQAAPHFADNEDILILYGDVPLIAKDTLERLIEAKPEGGIGLLTAILDNPTGYGRIIRENGEVIGIIEQKDATEEQYKINEINTGILVANGGDLKRWLSKLENNNAQGEYYLTDIIALAHKEGRQIKAVHPSRLSEMEGVNNRLQLSALGRIYQSEQAEKLLLAGVMLLDPARFDLRGTLEHGHDVVIDTNVIIQGHVTLGNHVQIGSGCILKNCVIGDGVVIRPYTVIDDSEIAAECTVGPFAHLRPGSKLAEKAHVGNFVEMKKTSLGRGSKAGHLTYLGDAEIGSHVNIGAGTITCNYDGVNKFKTIIGDDVFVGSDTQLVAPVTIAKGVTIGAGTTVTKNVTENELVISRVKQTHIQNWQRPVKKNK</sequence>
<feature type="region of interest" description="Pyrophosphorylase" evidence="18">
    <location>
        <begin position="1"/>
        <end position="234"/>
    </location>
</feature>
<evidence type="ECO:0000256" key="8">
    <source>
        <dbReference type="ARBA" id="ARBA00022737"/>
    </source>
</evidence>
<dbReference type="CDD" id="cd02540">
    <property type="entry name" value="GT2_GlmU_N_bac"/>
    <property type="match status" value="1"/>
</dbReference>
<keyword evidence="9 18" id="KW-0460">Magnesium</keyword>
<evidence type="ECO:0000256" key="10">
    <source>
        <dbReference type="ARBA" id="ARBA00022960"/>
    </source>
</evidence>
<evidence type="ECO:0000256" key="9">
    <source>
        <dbReference type="ARBA" id="ARBA00022842"/>
    </source>
</evidence>
<dbReference type="OrthoDB" id="9775031at2"/>
<feature type="binding site" evidence="18">
    <location>
        <position position="338"/>
    </location>
    <ligand>
        <name>UDP-N-acetyl-alpha-D-glucosamine</name>
        <dbReference type="ChEBI" id="CHEBI:57705"/>
    </ligand>
</feature>
<comment type="similarity">
    <text evidence="3 18">In the N-terminal section; belongs to the N-acetylglucosamine-1-phosphate uridyltransferase family.</text>
</comment>
<keyword evidence="11 18" id="KW-0573">Peptidoglycan synthesis</keyword>
<feature type="binding site" evidence="18">
    <location>
        <position position="371"/>
    </location>
    <ligand>
        <name>UDP-N-acetyl-alpha-D-glucosamine</name>
        <dbReference type="ChEBI" id="CHEBI:57705"/>
    </ligand>
</feature>
<keyword evidence="13 18" id="KW-0012">Acyltransferase</keyword>
<feature type="active site" description="Proton acceptor" evidence="18">
    <location>
        <position position="368"/>
    </location>
</feature>
<accession>A0A068QXD0</accession>
<feature type="binding site" evidence="18">
    <location>
        <begin position="108"/>
        <end position="110"/>
    </location>
    <ligand>
        <name>UDP-N-acetyl-alpha-D-glucosamine</name>
        <dbReference type="ChEBI" id="CHEBI:57705"/>
    </ligand>
</feature>
<dbReference type="SUPFAM" id="SSF53448">
    <property type="entry name" value="Nucleotide-diphospho-sugar transferases"/>
    <property type="match status" value="1"/>
</dbReference>
<dbReference type="Pfam" id="PF25087">
    <property type="entry name" value="GMPPB_C"/>
    <property type="match status" value="1"/>
</dbReference>
<feature type="binding site" evidence="18">
    <location>
        <begin position="86"/>
        <end position="87"/>
    </location>
    <ligand>
        <name>UDP-N-acetyl-alpha-D-glucosamine</name>
        <dbReference type="ChEBI" id="CHEBI:57705"/>
    </ligand>
</feature>
<feature type="binding site" evidence="18">
    <location>
        <position position="232"/>
    </location>
    <ligand>
        <name>Mg(2+)</name>
        <dbReference type="ChEBI" id="CHEBI:18420"/>
    </ligand>
</feature>
<reference evidence="21 22" key="1">
    <citation type="submission" date="2013-07" db="EMBL/GenBank/DDBJ databases">
        <authorList>
            <person name="Genoscope - CEA"/>
        </authorList>
    </citation>
    <scope>NUCLEOTIDE SEQUENCE [LARGE SCALE GENOMIC DNA]</scope>
    <source>
        <strain evidence="21 22">G6</strain>
    </source>
</reference>
<evidence type="ECO:0000256" key="5">
    <source>
        <dbReference type="ARBA" id="ARBA00022679"/>
    </source>
</evidence>
<feature type="binding site" evidence="18">
    <location>
        <position position="410"/>
    </location>
    <ligand>
        <name>acetyl-CoA</name>
        <dbReference type="ChEBI" id="CHEBI:57288"/>
    </ligand>
</feature>
<comment type="subunit">
    <text evidence="18">Homotrimer.</text>
</comment>
<dbReference type="NCBIfam" id="TIGR01173">
    <property type="entry name" value="glmU"/>
    <property type="match status" value="1"/>
</dbReference>
<comment type="pathway">
    <text evidence="18">Bacterial outer membrane biogenesis; LPS lipid A biosynthesis.</text>
</comment>
<dbReference type="AlphaFoldDB" id="A0A068QXD0"/>
<evidence type="ECO:0000256" key="2">
    <source>
        <dbReference type="ARBA" id="ARBA00007707"/>
    </source>
</evidence>
<dbReference type="SUPFAM" id="SSF51161">
    <property type="entry name" value="Trimeric LpxA-like enzymes"/>
    <property type="match status" value="1"/>
</dbReference>
<keyword evidence="4 18" id="KW-0963">Cytoplasm</keyword>
<comment type="catalytic activity">
    <reaction evidence="15 18">
        <text>alpha-D-glucosamine 1-phosphate + acetyl-CoA = N-acetyl-alpha-D-glucosamine 1-phosphate + CoA + H(+)</text>
        <dbReference type="Rhea" id="RHEA:13725"/>
        <dbReference type="ChEBI" id="CHEBI:15378"/>
        <dbReference type="ChEBI" id="CHEBI:57287"/>
        <dbReference type="ChEBI" id="CHEBI:57288"/>
        <dbReference type="ChEBI" id="CHEBI:57776"/>
        <dbReference type="ChEBI" id="CHEBI:58516"/>
        <dbReference type="EC" id="2.3.1.157"/>
    </reaction>
</comment>
<dbReference type="STRING" id="1354304.XPG1_0013"/>
<dbReference type="InterPro" id="IPR011004">
    <property type="entry name" value="Trimer_LpxA-like_sf"/>
</dbReference>
<dbReference type="Gene3D" id="3.90.550.10">
    <property type="entry name" value="Spore Coat Polysaccharide Biosynthesis Protein SpsA, Chain A"/>
    <property type="match status" value="1"/>
</dbReference>
<dbReference type="GO" id="GO:0000902">
    <property type="term" value="P:cell morphogenesis"/>
    <property type="evidence" value="ECO:0007669"/>
    <property type="project" value="UniProtKB-UniRule"/>
</dbReference>
<name>A0A068QXD0_9GAMM</name>
<feature type="domain" description="Mannose-1-phosphate guanyltransferase C-terminal" evidence="20">
    <location>
        <begin position="275"/>
        <end position="355"/>
    </location>
</feature>
<dbReference type="GO" id="GO:0009245">
    <property type="term" value="P:lipid A biosynthetic process"/>
    <property type="evidence" value="ECO:0007669"/>
    <property type="project" value="UniProtKB-UniRule"/>
</dbReference>
<evidence type="ECO:0000259" key="19">
    <source>
        <dbReference type="Pfam" id="PF12804"/>
    </source>
</evidence>
<dbReference type="PANTHER" id="PTHR43584:SF3">
    <property type="entry name" value="BIFUNCTIONAL PROTEIN GLMU"/>
    <property type="match status" value="1"/>
</dbReference>
<dbReference type="CDD" id="cd03353">
    <property type="entry name" value="LbH_GlmU_C"/>
    <property type="match status" value="1"/>
</dbReference>
<dbReference type="UniPathway" id="UPA00113">
    <property type="reaction ID" value="UER00532"/>
</dbReference>
<dbReference type="InterPro" id="IPR025877">
    <property type="entry name" value="MobA-like_NTP_Trfase"/>
</dbReference>
<comment type="function">
    <text evidence="17 18">Catalyzes the last two sequential reactions in the de novo biosynthetic pathway for UDP-N-acetylglucosamine (UDP-GlcNAc). The C-terminal domain catalyzes the transfer of acetyl group from acetyl coenzyme A to glucosamine-1-phosphate (GlcN-1-P) to produce N-acetylglucosamine-1-phosphate (GlcNAc-1-P), which is converted into UDP-GlcNAc by the transfer of uridine 5-monophosphate (from uridine 5-triphosphate), a reaction catalyzed by the N-terminal domain.</text>
</comment>
<dbReference type="GO" id="GO:0003977">
    <property type="term" value="F:UDP-N-acetylglucosamine diphosphorylase activity"/>
    <property type="evidence" value="ECO:0007669"/>
    <property type="project" value="UniProtKB-UniRule"/>
</dbReference>
<feature type="binding site" evidence="18">
    <location>
        <position position="356"/>
    </location>
    <ligand>
        <name>UDP-N-acetyl-alpha-D-glucosamine</name>
        <dbReference type="ChEBI" id="CHEBI:57705"/>
    </ligand>
</feature>
<evidence type="ECO:0000256" key="3">
    <source>
        <dbReference type="ARBA" id="ARBA00007947"/>
    </source>
</evidence>
<feature type="binding site" evidence="18">
    <location>
        <begin position="16"/>
        <end position="19"/>
    </location>
    <ligand>
        <name>UDP-N-acetyl-alpha-D-glucosamine</name>
        <dbReference type="ChEBI" id="CHEBI:57705"/>
    </ligand>
</feature>
<gene>
    <name evidence="18 21" type="primary">glmU</name>
    <name evidence="21" type="ORF">XPG1_0013</name>
</gene>
<dbReference type="GO" id="GO:0019134">
    <property type="term" value="F:glucosamine-1-phosphate N-acetyltransferase activity"/>
    <property type="evidence" value="ECO:0007669"/>
    <property type="project" value="UniProtKB-UniRule"/>
</dbReference>
<keyword evidence="14 18" id="KW-0961">Cell wall biogenesis/degradation</keyword>
<feature type="binding site" evidence="18">
    <location>
        <position position="445"/>
    </location>
    <ligand>
        <name>acetyl-CoA</name>
        <dbReference type="ChEBI" id="CHEBI:57288"/>
    </ligand>
</feature>
<dbReference type="HOGENOM" id="CLU_029499_15_2_6"/>
<evidence type="ECO:0000256" key="15">
    <source>
        <dbReference type="ARBA" id="ARBA00048247"/>
    </source>
</evidence>
<dbReference type="NCBIfam" id="NF006986">
    <property type="entry name" value="PRK09451.1"/>
    <property type="match status" value="1"/>
</dbReference>
<feature type="domain" description="MobA-like NTP transferase" evidence="19">
    <location>
        <begin position="13"/>
        <end position="125"/>
    </location>
</feature>
<evidence type="ECO:0000256" key="11">
    <source>
        <dbReference type="ARBA" id="ARBA00022984"/>
    </source>
</evidence>
<dbReference type="InterPro" id="IPR038009">
    <property type="entry name" value="GlmU_C_LbH"/>
</dbReference>
<feature type="binding site" evidence="18">
    <location>
        <position position="145"/>
    </location>
    <ligand>
        <name>UDP-N-acetyl-alpha-D-glucosamine</name>
        <dbReference type="ChEBI" id="CHEBI:57705"/>
    </ligand>
</feature>
<dbReference type="EC" id="2.3.1.157" evidence="18"/>
<evidence type="ECO:0000256" key="16">
    <source>
        <dbReference type="ARBA" id="ARBA00048493"/>
    </source>
</evidence>
<dbReference type="InterPro" id="IPR005882">
    <property type="entry name" value="Bifunctional_GlmU"/>
</dbReference>
<comment type="pathway">
    <text evidence="18">Nucleotide-sugar biosynthesis; UDP-N-acetyl-alpha-D-glucosamine biosynthesis; UDP-N-acetyl-alpha-D-glucosamine from N-acetyl-alpha-D-glucosamine 1-phosphate: step 1/1.</text>
</comment>
<dbReference type="InterPro" id="IPR018357">
    <property type="entry name" value="Hexapep_transf_CS"/>
</dbReference>
<evidence type="ECO:0000256" key="1">
    <source>
        <dbReference type="ARBA" id="ARBA00004496"/>
    </source>
</evidence>
<evidence type="ECO:0000259" key="20">
    <source>
        <dbReference type="Pfam" id="PF25087"/>
    </source>
</evidence>
<feature type="binding site" evidence="18">
    <location>
        <position position="81"/>
    </location>
    <ligand>
        <name>UDP-N-acetyl-alpha-D-glucosamine</name>
        <dbReference type="ChEBI" id="CHEBI:57705"/>
    </ligand>
</feature>
<evidence type="ECO:0000313" key="22">
    <source>
        <dbReference type="Proteomes" id="UP000032735"/>
    </source>
</evidence>
<organism evidence="21 22">
    <name type="scientific">Xenorhabdus poinarii G6</name>
    <dbReference type="NCBI Taxonomy" id="1354304"/>
    <lineage>
        <taxon>Bacteria</taxon>
        <taxon>Pseudomonadati</taxon>
        <taxon>Pseudomonadota</taxon>
        <taxon>Gammaproteobacteria</taxon>
        <taxon>Enterobacterales</taxon>
        <taxon>Morganellaceae</taxon>
        <taxon>Xenorhabdus</taxon>
    </lineage>
</organism>
<dbReference type="PROSITE" id="PS00101">
    <property type="entry name" value="HEXAPEP_TRANSFERASES"/>
    <property type="match status" value="1"/>
</dbReference>
<evidence type="ECO:0000256" key="17">
    <source>
        <dbReference type="ARBA" id="ARBA00049628"/>
    </source>
</evidence>
<dbReference type="InterPro" id="IPR001451">
    <property type="entry name" value="Hexapep"/>
</dbReference>
<dbReference type="Proteomes" id="UP000032735">
    <property type="component" value="Chromosome"/>
</dbReference>
<feature type="binding site" evidence="18">
    <location>
        <position position="232"/>
    </location>
    <ligand>
        <name>UDP-N-acetyl-alpha-D-glucosamine</name>
        <dbReference type="ChEBI" id="CHEBI:57705"/>
    </ligand>
</feature>
<dbReference type="Pfam" id="PF00132">
    <property type="entry name" value="Hexapep"/>
    <property type="match status" value="1"/>
</dbReference>
<comment type="cofactor">
    <cofactor evidence="18">
        <name>Mg(2+)</name>
        <dbReference type="ChEBI" id="CHEBI:18420"/>
    </cofactor>
    <text evidence="18">Binds 1 Mg(2+) ion per subunit.</text>
</comment>
<keyword evidence="7 18" id="KW-0479">Metal-binding</keyword>
<evidence type="ECO:0000313" key="21">
    <source>
        <dbReference type="EMBL" id="CDG19672.1"/>
    </source>
</evidence>
<comment type="pathway">
    <text evidence="18">Nucleotide-sugar biosynthesis; UDP-N-acetyl-alpha-D-glucosamine biosynthesis; N-acetyl-alpha-D-glucosamine 1-phosphate from alpha-D-glucosamine 6-phosphate (route II): step 2/2.</text>
</comment>
<feature type="binding site" evidence="18">
    <location>
        <position position="385"/>
    </location>
    <ligand>
        <name>acetyl-CoA</name>
        <dbReference type="ChEBI" id="CHEBI:57288"/>
    </ligand>
</feature>
<comment type="catalytic activity">
    <reaction evidence="16 18">
        <text>N-acetyl-alpha-D-glucosamine 1-phosphate + UTP + H(+) = UDP-N-acetyl-alpha-D-glucosamine + diphosphate</text>
        <dbReference type="Rhea" id="RHEA:13509"/>
        <dbReference type="ChEBI" id="CHEBI:15378"/>
        <dbReference type="ChEBI" id="CHEBI:33019"/>
        <dbReference type="ChEBI" id="CHEBI:46398"/>
        <dbReference type="ChEBI" id="CHEBI:57705"/>
        <dbReference type="ChEBI" id="CHEBI:57776"/>
        <dbReference type="EC" id="2.7.7.23"/>
    </reaction>
</comment>
<dbReference type="GO" id="GO:0071555">
    <property type="term" value="P:cell wall organization"/>
    <property type="evidence" value="ECO:0007669"/>
    <property type="project" value="UniProtKB-KW"/>
</dbReference>
<evidence type="ECO:0000256" key="13">
    <source>
        <dbReference type="ARBA" id="ARBA00023315"/>
    </source>
</evidence>
<feature type="binding site" evidence="18">
    <location>
        <begin position="391"/>
        <end position="392"/>
    </location>
    <ligand>
        <name>acetyl-CoA</name>
        <dbReference type="ChEBI" id="CHEBI:57288"/>
    </ligand>
</feature>
<keyword evidence="12 18" id="KW-0511">Multifunctional enzyme</keyword>
<dbReference type="InterPro" id="IPR050065">
    <property type="entry name" value="GlmU-like"/>
</dbReference>
<keyword evidence="6 18" id="KW-0548">Nucleotidyltransferase</keyword>
<dbReference type="HAMAP" id="MF_01631">
    <property type="entry name" value="GlmU"/>
    <property type="match status" value="1"/>
</dbReference>
<dbReference type="GO" id="GO:0008360">
    <property type="term" value="P:regulation of cell shape"/>
    <property type="evidence" value="ECO:0007669"/>
    <property type="project" value="UniProtKB-KW"/>
</dbReference>